<name>A0ABV1DQL7_9FIRM</name>
<sequence>MSKQYTGKSLEERQQQMAEILKNLEDGVKEVFTSENYVRYLETFSKFHNYSFNNTILILMQCPTASHVASYKDWTEKFHRIVKKGSRGIKILVPTPKKYYVEEECSRADGSKYTKKVEHRKLYFKIGHVFDYSQTTGDELPSLARNLELETPELNQLLSKLFATSEVPIKYDYDLKENDANGYYSPMKNEICLKPALAALHKLKTIIHEYSHYYQETLFKEHTKDFDRDTKEVVAESCAYCVIEMLANETNMEKLSSEEYSFGYIASWGSKDLKELKSTLDIISKLSNLIFDWVSKQFVVS</sequence>
<organism evidence="2 3">
    <name type="scientific">Blautia caccae</name>
    <dbReference type="NCBI Taxonomy" id="3133175"/>
    <lineage>
        <taxon>Bacteria</taxon>
        <taxon>Bacillati</taxon>
        <taxon>Bacillota</taxon>
        <taxon>Clostridia</taxon>
        <taxon>Lachnospirales</taxon>
        <taxon>Lachnospiraceae</taxon>
        <taxon>Blautia</taxon>
    </lineage>
</organism>
<reference evidence="2 3" key="1">
    <citation type="submission" date="2024-03" db="EMBL/GenBank/DDBJ databases">
        <title>Human intestinal bacterial collection.</title>
        <authorList>
            <person name="Pauvert C."/>
            <person name="Hitch T.C.A."/>
            <person name="Clavel T."/>
        </authorList>
    </citation>
    <scope>NUCLEOTIDE SEQUENCE [LARGE SCALE GENOMIC DNA]</scope>
    <source>
        <strain evidence="2 3">CLA-SR-H028</strain>
    </source>
</reference>
<comment type="caution">
    <text evidence="2">The sequence shown here is derived from an EMBL/GenBank/DDBJ whole genome shotgun (WGS) entry which is preliminary data.</text>
</comment>
<keyword evidence="3" id="KW-1185">Reference proteome</keyword>
<evidence type="ECO:0000259" key="1">
    <source>
        <dbReference type="Pfam" id="PF08401"/>
    </source>
</evidence>
<gene>
    <name evidence="2" type="ORF">WMO65_10480</name>
</gene>
<dbReference type="EMBL" id="JBBMFP010000008">
    <property type="protein sequence ID" value="MEQ2431429.1"/>
    <property type="molecule type" value="Genomic_DNA"/>
</dbReference>
<dbReference type="Proteomes" id="UP001457898">
    <property type="component" value="Unassembled WGS sequence"/>
</dbReference>
<dbReference type="Pfam" id="PF08401">
    <property type="entry name" value="ArdcN"/>
    <property type="match status" value="1"/>
</dbReference>
<dbReference type="InterPro" id="IPR013610">
    <property type="entry name" value="ArdC_N"/>
</dbReference>
<dbReference type="RefSeq" id="WP_148391680.1">
    <property type="nucleotide sequence ID" value="NZ_JBBMFP010000008.1"/>
</dbReference>
<evidence type="ECO:0000313" key="2">
    <source>
        <dbReference type="EMBL" id="MEQ2431429.1"/>
    </source>
</evidence>
<protein>
    <submittedName>
        <fullName evidence="2">ArdC-like ssDNA-binding domain-containing protein</fullName>
    </submittedName>
</protein>
<accession>A0ABV1DQL7</accession>
<feature type="domain" description="N-terminal" evidence="1">
    <location>
        <begin position="13"/>
        <end position="130"/>
    </location>
</feature>
<proteinExistence type="predicted"/>
<evidence type="ECO:0000313" key="3">
    <source>
        <dbReference type="Proteomes" id="UP001457898"/>
    </source>
</evidence>